<keyword evidence="4" id="KW-1185">Reference proteome</keyword>
<evidence type="ECO:0000256" key="2">
    <source>
        <dbReference type="SAM" id="SignalP"/>
    </source>
</evidence>
<reference evidence="3 4" key="1">
    <citation type="submission" date="2017-08" db="EMBL/GenBank/DDBJ databases">
        <title>Comparative genomics of non-oral Prevotella species.</title>
        <authorList>
            <person name="Accetto T."/>
            <person name="Nograsek B."/>
            <person name="Avgustin G."/>
        </authorList>
    </citation>
    <scope>NUCLEOTIDE SEQUENCE [LARGE SCALE GENOMIC DNA]</scope>
    <source>
        <strain evidence="3 4">TC1-1</strain>
    </source>
</reference>
<evidence type="ECO:0000313" key="3">
    <source>
        <dbReference type="EMBL" id="OYP54713.1"/>
    </source>
</evidence>
<dbReference type="Proteomes" id="UP000216189">
    <property type="component" value="Unassembled WGS sequence"/>
</dbReference>
<name>A0ABX4EI34_SEGBR</name>
<evidence type="ECO:0000313" key="4">
    <source>
        <dbReference type="Proteomes" id="UP000216189"/>
    </source>
</evidence>
<dbReference type="GeneID" id="72479953"/>
<feature type="signal peptide" evidence="2">
    <location>
        <begin position="1"/>
        <end position="20"/>
    </location>
</feature>
<keyword evidence="2" id="KW-0732">Signal</keyword>
<proteinExistence type="predicted"/>
<feature type="region of interest" description="Disordered" evidence="1">
    <location>
        <begin position="277"/>
        <end position="301"/>
    </location>
</feature>
<comment type="caution">
    <text evidence="3">The sequence shown here is derived from an EMBL/GenBank/DDBJ whole genome shotgun (WGS) entry which is preliminary data.</text>
</comment>
<accession>A0ABX4EI34</accession>
<evidence type="ECO:0000256" key="1">
    <source>
        <dbReference type="SAM" id="MobiDB-lite"/>
    </source>
</evidence>
<dbReference type="EMBL" id="NPJF01000040">
    <property type="protein sequence ID" value="OYP54713.1"/>
    <property type="molecule type" value="Genomic_DNA"/>
</dbReference>
<feature type="chain" id="PRO_5045382943" evidence="2">
    <location>
        <begin position="21"/>
        <end position="301"/>
    </location>
</feature>
<dbReference type="RefSeq" id="WP_039870755.1">
    <property type="nucleotide sequence ID" value="NZ_BPTR01000001.1"/>
</dbReference>
<gene>
    <name evidence="3" type="ORF">CIK91_08490</name>
</gene>
<sequence>MKRIILLSVLAGVMPLSSMAQDDDLYFTPTKGKVVSSYEEAEPAYYSGSDRDVDEYNRNGKFWSHYQQIGSDSLGNDIIQMTMGKGIYPDSMYVDTTFAGKLYQYYSQKEDFDNTEYMRRWDGFYDPWYYRYRYGYGPYWGYGPSWRYGWYSSWYSPWFDSWYDPYYYGWYPGYYYGFYGWYDPWYYGYVGPYYWPYRGIYVSRYSKRQARFTARTGVLPGRSWGGAGRNRGYNSSNNRQVINNNTSTYSSGSYNNRSFGGSNFGGSSFGGGVSRSSGGGYSGGGSSRSGGGGGHLGGGHR</sequence>
<organism evidence="3 4">
    <name type="scientific">Segatella bryantii</name>
    <name type="common">Prevotella bryantii</name>
    <dbReference type="NCBI Taxonomy" id="77095"/>
    <lineage>
        <taxon>Bacteria</taxon>
        <taxon>Pseudomonadati</taxon>
        <taxon>Bacteroidota</taxon>
        <taxon>Bacteroidia</taxon>
        <taxon>Bacteroidales</taxon>
        <taxon>Prevotellaceae</taxon>
        <taxon>Segatella</taxon>
    </lineage>
</organism>
<protein>
    <submittedName>
        <fullName evidence="3">Uncharacterized protein</fullName>
    </submittedName>
</protein>